<dbReference type="OrthoDB" id="7432757at2"/>
<dbReference type="RefSeq" id="WP_070986007.1">
    <property type="nucleotide sequence ID" value="NZ_MKJU01000027.1"/>
</dbReference>
<organism evidence="1 2">
    <name type="scientific">Pseudoalteromonas amylolytica</name>
    <dbReference type="NCBI Taxonomy" id="1859457"/>
    <lineage>
        <taxon>Bacteria</taxon>
        <taxon>Pseudomonadati</taxon>
        <taxon>Pseudomonadota</taxon>
        <taxon>Gammaproteobacteria</taxon>
        <taxon>Alteromonadales</taxon>
        <taxon>Pseudoalteromonadaceae</taxon>
        <taxon>Pseudoalteromonas</taxon>
    </lineage>
</organism>
<name>A0A1S1MTJ3_9GAMM</name>
<dbReference type="AlphaFoldDB" id="A0A1S1MTJ3"/>
<dbReference type="Proteomes" id="UP000179786">
    <property type="component" value="Unassembled WGS sequence"/>
</dbReference>
<dbReference type="EMBL" id="MKJU01000027">
    <property type="protein sequence ID" value="OHU90038.1"/>
    <property type="molecule type" value="Genomic_DNA"/>
</dbReference>
<keyword evidence="2" id="KW-1185">Reference proteome</keyword>
<sequence length="214" mass="23626">MSAIPLHNQTISASALLWAKVGQIGRDELEQTVKSGFASAYQANLHDFYPLLSRLSTSQGDCVLGLRLAANADLFVEQYLQQPIERFLPQCQTRAQIAELGNLYSTHRSATLGHFIVVTRAFLDTDIQYLAFTGTLQVRNLMAWCEVPICELSVAQSECVASALDYGSYYAADPKVCVVDLRSAQQVVANNKLFSKLADLYAREAEQLKKGLCV</sequence>
<comment type="caution">
    <text evidence="1">The sequence shown here is derived from an EMBL/GenBank/DDBJ whole genome shotgun (WGS) entry which is preliminary data.</text>
</comment>
<gene>
    <name evidence="1" type="ORF">BET10_14775</name>
</gene>
<dbReference type="STRING" id="1859457.BET10_14775"/>
<dbReference type="InterPro" id="IPR022050">
    <property type="entry name" value="T_hemolysin"/>
</dbReference>
<dbReference type="Pfam" id="PF12261">
    <property type="entry name" value="T_hemolysin"/>
    <property type="match status" value="1"/>
</dbReference>
<evidence type="ECO:0000313" key="2">
    <source>
        <dbReference type="Proteomes" id="UP000179786"/>
    </source>
</evidence>
<protein>
    <recommendedName>
        <fullName evidence="3">Thermostable hemolysin</fullName>
    </recommendedName>
</protein>
<reference evidence="1 2" key="1">
    <citation type="submission" date="2016-09" db="EMBL/GenBank/DDBJ databases">
        <title>Pseudoalteromonas amylolytica sp. nov., isolated from the surface seawater.</title>
        <authorList>
            <person name="Wu Y.-H."/>
            <person name="Cheng H."/>
            <person name="Jin X.-B."/>
            <person name="Wang C.-S."/>
            <person name="Xu X.-W."/>
        </authorList>
    </citation>
    <scope>NUCLEOTIDE SEQUENCE [LARGE SCALE GENOMIC DNA]</scope>
    <source>
        <strain evidence="1 2">JW1</strain>
    </source>
</reference>
<evidence type="ECO:0000313" key="1">
    <source>
        <dbReference type="EMBL" id="OHU90038.1"/>
    </source>
</evidence>
<accession>A0A1S1MTJ3</accession>
<proteinExistence type="predicted"/>
<evidence type="ECO:0008006" key="3">
    <source>
        <dbReference type="Google" id="ProtNLM"/>
    </source>
</evidence>